<proteinExistence type="predicted"/>
<dbReference type="EMBL" id="UINC01006846">
    <property type="protein sequence ID" value="SVA29984.1"/>
    <property type="molecule type" value="Genomic_DNA"/>
</dbReference>
<reference evidence="1" key="1">
    <citation type="submission" date="2018-05" db="EMBL/GenBank/DDBJ databases">
        <authorList>
            <person name="Lanie J.A."/>
            <person name="Ng W.-L."/>
            <person name="Kazmierczak K.M."/>
            <person name="Andrzejewski T.M."/>
            <person name="Davidsen T.M."/>
            <person name="Wayne K.J."/>
            <person name="Tettelin H."/>
            <person name="Glass J.I."/>
            <person name="Rusch D."/>
            <person name="Podicherti R."/>
            <person name="Tsui H.-C.T."/>
            <person name="Winkler M.E."/>
        </authorList>
    </citation>
    <scope>NUCLEOTIDE SEQUENCE</scope>
</reference>
<evidence type="ECO:0000313" key="1">
    <source>
        <dbReference type="EMBL" id="SVA29984.1"/>
    </source>
</evidence>
<accession>A0A381UPS4</accession>
<protein>
    <submittedName>
        <fullName evidence="1">Uncharacterized protein</fullName>
    </submittedName>
</protein>
<organism evidence="1">
    <name type="scientific">marine metagenome</name>
    <dbReference type="NCBI Taxonomy" id="408172"/>
    <lineage>
        <taxon>unclassified sequences</taxon>
        <taxon>metagenomes</taxon>
        <taxon>ecological metagenomes</taxon>
    </lineage>
</organism>
<dbReference type="AlphaFoldDB" id="A0A381UPS4"/>
<name>A0A381UPS4_9ZZZZ</name>
<sequence length="59" mass="6418">MSAHDQSQEVRRLNFASGSHVLSLTFPLSLYTVIPRNFPDASGKNLPNLILADPSLHSG</sequence>
<gene>
    <name evidence="1" type="ORF">METZ01_LOCUS82838</name>
</gene>